<comment type="caution">
    <text evidence="2">The sequence shown here is derived from an EMBL/GenBank/DDBJ whole genome shotgun (WGS) entry which is preliminary data.</text>
</comment>
<organism evidence="2 3">
    <name type="scientific">Paenochrobactrum gallinarii</name>
    <dbReference type="NCBI Taxonomy" id="643673"/>
    <lineage>
        <taxon>Bacteria</taxon>
        <taxon>Pseudomonadati</taxon>
        <taxon>Pseudomonadota</taxon>
        <taxon>Alphaproteobacteria</taxon>
        <taxon>Hyphomicrobiales</taxon>
        <taxon>Brucellaceae</taxon>
        <taxon>Paenochrobactrum</taxon>
    </lineage>
</organism>
<dbReference type="Gene3D" id="3.30.1540.10">
    <property type="entry name" value="formyl-coa transferase, domain 3"/>
    <property type="match status" value="1"/>
</dbReference>
<dbReference type="Pfam" id="PF02515">
    <property type="entry name" value="CoA_transf_3"/>
    <property type="match status" value="1"/>
</dbReference>
<dbReference type="Proteomes" id="UP000555393">
    <property type="component" value="Unassembled WGS sequence"/>
</dbReference>
<evidence type="ECO:0000313" key="3">
    <source>
        <dbReference type="Proteomes" id="UP000555393"/>
    </source>
</evidence>
<dbReference type="PANTHER" id="PTHR48207:SF3">
    <property type="entry name" value="SUCCINATE--HYDROXYMETHYLGLUTARATE COA-TRANSFERASE"/>
    <property type="match status" value="1"/>
</dbReference>
<gene>
    <name evidence="2" type="ORF">FHS77_003162</name>
</gene>
<name>A0A841M1F8_9HYPH</name>
<dbReference type="AlphaFoldDB" id="A0A841M1F8"/>
<sequence length="384" mass="42596">MNVLGGLKVIELGSFITAPFASLLLADLGADVIKVEPPEGDPFRSFGTGKYSPNFVGYNRNKRSVVIDLKSEGGRDAIMNLVRDADVLIENFRPGVMERAGLDYECLKEANPRLVYCAISGFARNGPNRDKPAFDTIGQAMSGLLDLMIDPENPAVRGPTISDQLAGLYASYGILGALYERQNTGKGRRVDVNMIEATMSFMPDVFASQDQQGVVMETRTRAAYSQAYVMVCADGRIVGIQLSSPEKFWVNLTEAIERPDLLENPLFSSRMKRIENIELLNKLLAEVFLQRPRDEWIERLVKADVPHAPVHRIDEVVSDLEITASNSFYEVEHPEMGRVRCIHRPVLFDGLRLEGTPPPVLGEHTEEILKMVAASAKVSENQNT</sequence>
<keyword evidence="1 2" id="KW-0808">Transferase</keyword>
<dbReference type="PANTHER" id="PTHR48207">
    <property type="entry name" value="SUCCINATE--HYDROXYMETHYLGLUTARATE COA-TRANSFERASE"/>
    <property type="match status" value="1"/>
</dbReference>
<reference evidence="2 3" key="1">
    <citation type="submission" date="2020-08" db="EMBL/GenBank/DDBJ databases">
        <title>Genomic Encyclopedia of Type Strains, Phase IV (KMG-IV): sequencing the most valuable type-strain genomes for metagenomic binning, comparative biology and taxonomic classification.</title>
        <authorList>
            <person name="Goeker M."/>
        </authorList>
    </citation>
    <scope>NUCLEOTIDE SEQUENCE [LARGE SCALE GENOMIC DNA]</scope>
    <source>
        <strain evidence="2 3">DSM 22336</strain>
    </source>
</reference>
<evidence type="ECO:0000313" key="2">
    <source>
        <dbReference type="EMBL" id="MBB6262582.1"/>
    </source>
</evidence>
<evidence type="ECO:0000256" key="1">
    <source>
        <dbReference type="ARBA" id="ARBA00022679"/>
    </source>
</evidence>
<protein>
    <submittedName>
        <fullName evidence="2">Formyl-CoA transferase</fullName>
        <ecNumber evidence="2">2.8.3.16</ecNumber>
    </submittedName>
</protein>
<dbReference type="InterPro" id="IPR003673">
    <property type="entry name" value="CoA-Trfase_fam_III"/>
</dbReference>
<dbReference type="InterPro" id="IPR050483">
    <property type="entry name" value="CoA-transferase_III_domain"/>
</dbReference>
<dbReference type="InterPro" id="IPR023606">
    <property type="entry name" value="CoA-Trfase_III_dom_1_sf"/>
</dbReference>
<dbReference type="SUPFAM" id="SSF89796">
    <property type="entry name" value="CoA-transferase family III (CaiB/BaiF)"/>
    <property type="match status" value="1"/>
</dbReference>
<dbReference type="Gene3D" id="3.40.50.10540">
    <property type="entry name" value="Crotonobetainyl-coa:carnitine coa-transferase, domain 1"/>
    <property type="match status" value="1"/>
</dbReference>
<accession>A0A841M1F8</accession>
<dbReference type="RefSeq" id="WP_246431379.1">
    <property type="nucleotide sequence ID" value="NZ_JACIIU010000044.1"/>
</dbReference>
<dbReference type="EMBL" id="JACIIU010000044">
    <property type="protein sequence ID" value="MBB6262582.1"/>
    <property type="molecule type" value="Genomic_DNA"/>
</dbReference>
<dbReference type="InterPro" id="IPR044855">
    <property type="entry name" value="CoA-Trfase_III_dom3_sf"/>
</dbReference>
<dbReference type="GO" id="GO:0033608">
    <property type="term" value="F:formyl-CoA transferase activity"/>
    <property type="evidence" value="ECO:0007669"/>
    <property type="project" value="UniProtKB-EC"/>
</dbReference>
<proteinExistence type="predicted"/>
<keyword evidence="3" id="KW-1185">Reference proteome</keyword>
<dbReference type="EC" id="2.8.3.16" evidence="2"/>